<dbReference type="EMBL" id="STGJ01000023">
    <property type="protein sequence ID" value="TIC78666.1"/>
    <property type="molecule type" value="Genomic_DNA"/>
</dbReference>
<dbReference type="InterPro" id="IPR016084">
    <property type="entry name" value="Haem_Oase-like_multi-hlx"/>
</dbReference>
<evidence type="ECO:0000313" key="2">
    <source>
        <dbReference type="Proteomes" id="UP000308891"/>
    </source>
</evidence>
<sequence>MTFHQTLMAETADARAAMLTAPLIGDALAGRLDVPTYAAYLTQAFHHVKHTVPLLMQTGARLSDEQEWLREAIAEYIEEETGHHEWVLNDIAACGYDKEKARRSQPNPATELMVAYAWDLVSRVDPVGFFGMVLVLEGTSVGVASQAADAIQQSTGLPDTAFSYLRSHGALDMEHIVFFERLMNRIDQPADQARIVHSARMFYRLFGDTLRAVDPVQAGALEREFA</sequence>
<evidence type="ECO:0000313" key="1">
    <source>
        <dbReference type="EMBL" id="TIC78666.1"/>
    </source>
</evidence>
<dbReference type="Pfam" id="PF14518">
    <property type="entry name" value="Haem_oxygenas_2"/>
    <property type="match status" value="1"/>
</dbReference>
<dbReference type="AlphaFoldDB" id="A0A4T0UJV7"/>
<dbReference type="Gene3D" id="1.20.910.10">
    <property type="entry name" value="Heme oxygenase-like"/>
    <property type="match status" value="1"/>
</dbReference>
<gene>
    <name evidence="1" type="ORF">E5K04_15325</name>
</gene>
<reference evidence="1 2" key="1">
    <citation type="submission" date="2019-04" db="EMBL/GenBank/DDBJ databases">
        <title>Crenobacter sp. nov.</title>
        <authorList>
            <person name="Shi S."/>
        </authorList>
    </citation>
    <scope>NUCLEOTIDE SEQUENCE [LARGE SCALE GENOMIC DNA]</scope>
    <source>
        <strain evidence="1 2">GY 70310</strain>
    </source>
</reference>
<proteinExistence type="predicted"/>
<protein>
    <submittedName>
        <fullName evidence="1">Iron-containing redox enzyme family protein</fullName>
    </submittedName>
</protein>
<dbReference type="RefSeq" id="WP_136555714.1">
    <property type="nucleotide sequence ID" value="NZ_STGJ01000023.1"/>
</dbReference>
<comment type="caution">
    <text evidence="1">The sequence shown here is derived from an EMBL/GenBank/DDBJ whole genome shotgun (WGS) entry which is preliminary data.</text>
</comment>
<keyword evidence="2" id="KW-1185">Reference proteome</keyword>
<dbReference type="SMART" id="SM01236">
    <property type="entry name" value="Haem_oxygenase_2"/>
    <property type="match status" value="1"/>
</dbReference>
<name>A0A4T0UJV7_9NEIS</name>
<dbReference type="OrthoDB" id="5177824at2"/>
<dbReference type="Proteomes" id="UP000308891">
    <property type="component" value="Unassembled WGS sequence"/>
</dbReference>
<dbReference type="SUPFAM" id="SSF48613">
    <property type="entry name" value="Heme oxygenase-like"/>
    <property type="match status" value="1"/>
</dbReference>
<accession>A0A4T0UJV7</accession>
<organism evidence="1 2">
    <name type="scientific">Crenobacter intestini</name>
    <dbReference type="NCBI Taxonomy" id="2563443"/>
    <lineage>
        <taxon>Bacteria</taxon>
        <taxon>Pseudomonadati</taxon>
        <taxon>Pseudomonadota</taxon>
        <taxon>Betaproteobacteria</taxon>
        <taxon>Neisseriales</taxon>
        <taxon>Neisseriaceae</taxon>
        <taxon>Crenobacter</taxon>
    </lineage>
</organism>